<dbReference type="Pfam" id="PF06945">
    <property type="entry name" value="DUF1289"/>
    <property type="match status" value="1"/>
</dbReference>
<protein>
    <recommendedName>
        <fullName evidence="3">Fe-S protein YdhL (DUF1289 family)</fullName>
    </recommendedName>
</protein>
<gene>
    <name evidence="1" type="ORF">EDC91_1373</name>
</gene>
<dbReference type="OrthoDB" id="8911262at2"/>
<name>A0A4R2F2M2_9GAMM</name>
<keyword evidence="2" id="KW-1185">Reference proteome</keyword>
<evidence type="ECO:0008006" key="3">
    <source>
        <dbReference type="Google" id="ProtNLM"/>
    </source>
</evidence>
<dbReference type="Proteomes" id="UP000294832">
    <property type="component" value="Unassembled WGS sequence"/>
</dbReference>
<dbReference type="RefSeq" id="WP_133040335.1">
    <property type="nucleotide sequence ID" value="NZ_SLWF01000037.1"/>
</dbReference>
<evidence type="ECO:0000313" key="1">
    <source>
        <dbReference type="EMBL" id="TCN78829.1"/>
    </source>
</evidence>
<sequence length="103" mass="12048">MEQLAFFDIPSPCIGICQSDDRGYCKGCMRSREERFGWLNFSNAQKADIIRLCKARKRRRQLAIMKHQQLQQREQAAVLNQQLNFDDTANDAETLDFSDFKLD</sequence>
<evidence type="ECO:0000313" key="2">
    <source>
        <dbReference type="Proteomes" id="UP000294832"/>
    </source>
</evidence>
<reference evidence="1 2" key="1">
    <citation type="submission" date="2019-03" db="EMBL/GenBank/DDBJ databases">
        <title>Freshwater and sediment microbial communities from various areas in North America, analyzing microbe dynamics in response to fracking.</title>
        <authorList>
            <person name="Lamendella R."/>
        </authorList>
    </citation>
    <scope>NUCLEOTIDE SEQUENCE [LARGE SCALE GENOMIC DNA]</scope>
    <source>
        <strain evidence="1 2">74A</strain>
    </source>
</reference>
<dbReference type="PANTHER" id="PTHR35175:SF1">
    <property type="entry name" value="OXIDOREDUCTASE"/>
    <property type="match status" value="1"/>
</dbReference>
<dbReference type="AlphaFoldDB" id="A0A4R2F2M2"/>
<accession>A0A4R2F2M2</accession>
<dbReference type="EMBL" id="SLWF01000037">
    <property type="protein sequence ID" value="TCN78829.1"/>
    <property type="molecule type" value="Genomic_DNA"/>
</dbReference>
<dbReference type="PANTHER" id="PTHR35175">
    <property type="entry name" value="DUF1289 DOMAIN-CONTAINING PROTEIN"/>
    <property type="match status" value="1"/>
</dbReference>
<proteinExistence type="predicted"/>
<comment type="caution">
    <text evidence="1">The sequence shown here is derived from an EMBL/GenBank/DDBJ whole genome shotgun (WGS) entry which is preliminary data.</text>
</comment>
<dbReference type="InterPro" id="IPR010710">
    <property type="entry name" value="DUF1289"/>
</dbReference>
<organism evidence="1 2">
    <name type="scientific">Shewanella fodinae</name>
    <dbReference type="NCBI Taxonomy" id="552357"/>
    <lineage>
        <taxon>Bacteria</taxon>
        <taxon>Pseudomonadati</taxon>
        <taxon>Pseudomonadota</taxon>
        <taxon>Gammaproteobacteria</taxon>
        <taxon>Alteromonadales</taxon>
        <taxon>Shewanellaceae</taxon>
        <taxon>Shewanella</taxon>
    </lineage>
</organism>